<feature type="transmembrane region" description="Helical" evidence="1">
    <location>
        <begin position="62"/>
        <end position="83"/>
    </location>
</feature>
<sequence>MVFLQDAIDLVHGQFIVSVSRGSSSQPQKGGLEAFASLPVALSVVMAGFFLALMSLRQAPYSSWHLFLSLFWAVLSAGIAAFVRANGRSFCNRPRLHKV</sequence>
<reference evidence="2" key="1">
    <citation type="journal article" date="2013" name="J. Plant Res.">
        <title>Effect of fungi and light on seed germination of three Opuntia species from semiarid lands of central Mexico.</title>
        <authorList>
            <person name="Delgado-Sanchez P."/>
            <person name="Jimenez-Bremont J.F."/>
            <person name="Guerrero-Gonzalez Mde L."/>
            <person name="Flores J."/>
        </authorList>
    </citation>
    <scope>NUCLEOTIDE SEQUENCE</scope>
    <source>
        <tissue evidence="2">Cladode</tissue>
    </source>
</reference>
<evidence type="ECO:0000256" key="1">
    <source>
        <dbReference type="SAM" id="Phobius"/>
    </source>
</evidence>
<organism evidence="2">
    <name type="scientific">Opuntia streptacantha</name>
    <name type="common">Prickly pear cactus</name>
    <name type="synonym">Opuntia cardona</name>
    <dbReference type="NCBI Taxonomy" id="393608"/>
    <lineage>
        <taxon>Eukaryota</taxon>
        <taxon>Viridiplantae</taxon>
        <taxon>Streptophyta</taxon>
        <taxon>Embryophyta</taxon>
        <taxon>Tracheophyta</taxon>
        <taxon>Spermatophyta</taxon>
        <taxon>Magnoliopsida</taxon>
        <taxon>eudicotyledons</taxon>
        <taxon>Gunneridae</taxon>
        <taxon>Pentapetalae</taxon>
        <taxon>Caryophyllales</taxon>
        <taxon>Cactineae</taxon>
        <taxon>Cactaceae</taxon>
        <taxon>Opuntioideae</taxon>
        <taxon>Opuntia</taxon>
    </lineage>
</organism>
<dbReference type="AlphaFoldDB" id="A0A7C9A087"/>
<name>A0A7C9A087_OPUST</name>
<keyword evidence="1" id="KW-0812">Transmembrane</keyword>
<accession>A0A7C9A087</accession>
<proteinExistence type="predicted"/>
<dbReference type="EMBL" id="GISG01190869">
    <property type="protein sequence ID" value="MBA4656178.1"/>
    <property type="molecule type" value="Transcribed_RNA"/>
</dbReference>
<reference evidence="2" key="2">
    <citation type="submission" date="2020-07" db="EMBL/GenBank/DDBJ databases">
        <authorList>
            <person name="Vera ALvarez R."/>
            <person name="Arias-Moreno D.M."/>
            <person name="Jimenez-Jacinto V."/>
            <person name="Jimenez-Bremont J.F."/>
            <person name="Swaminathan K."/>
            <person name="Moose S.P."/>
            <person name="Guerrero-Gonzalez M.L."/>
            <person name="Marino-Ramirez L."/>
            <person name="Landsman D."/>
            <person name="Rodriguez-Kessler M."/>
            <person name="Delgado-Sanchez P."/>
        </authorList>
    </citation>
    <scope>NUCLEOTIDE SEQUENCE</scope>
    <source>
        <tissue evidence="2">Cladode</tissue>
    </source>
</reference>
<evidence type="ECO:0000313" key="2">
    <source>
        <dbReference type="EMBL" id="MBA4656178.1"/>
    </source>
</evidence>
<feature type="transmembrane region" description="Helical" evidence="1">
    <location>
        <begin position="34"/>
        <end position="56"/>
    </location>
</feature>
<keyword evidence="1" id="KW-1133">Transmembrane helix</keyword>
<keyword evidence="1" id="KW-0472">Membrane</keyword>
<protein>
    <submittedName>
        <fullName evidence="2">Uncharacterized protein</fullName>
    </submittedName>
</protein>